<name>A0A2P5DQZ6_PARAD</name>
<dbReference type="AlphaFoldDB" id="A0A2P5DQZ6"/>
<proteinExistence type="predicted"/>
<accession>A0A2P5DQZ6</accession>
<reference evidence="3" key="1">
    <citation type="submission" date="2016-06" db="EMBL/GenBank/DDBJ databases">
        <title>Parallel loss of symbiosis genes in relatives of nitrogen-fixing non-legume Parasponia.</title>
        <authorList>
            <person name="Van Velzen R."/>
            <person name="Holmer R."/>
            <person name="Bu F."/>
            <person name="Rutten L."/>
            <person name="Van Zeijl A."/>
            <person name="Liu W."/>
            <person name="Santuari L."/>
            <person name="Cao Q."/>
            <person name="Sharma T."/>
            <person name="Shen D."/>
            <person name="Roswanjaya Y."/>
            <person name="Wardhani T."/>
            <person name="Kalhor M.S."/>
            <person name="Jansen J."/>
            <person name="Van den Hoogen J."/>
            <person name="Gungor B."/>
            <person name="Hartog M."/>
            <person name="Hontelez J."/>
            <person name="Verver J."/>
            <person name="Yang W.-C."/>
            <person name="Schijlen E."/>
            <person name="Repin R."/>
            <person name="Schilthuizen M."/>
            <person name="Schranz E."/>
            <person name="Heidstra R."/>
            <person name="Miyata K."/>
            <person name="Fedorova E."/>
            <person name="Kohlen W."/>
            <person name="Bisseling T."/>
            <person name="Smit S."/>
            <person name="Geurts R."/>
        </authorList>
    </citation>
    <scope>NUCLEOTIDE SEQUENCE [LARGE SCALE GENOMIC DNA]</scope>
    <source>
        <strain evidence="3">cv. WU1-14</strain>
    </source>
</reference>
<protein>
    <submittedName>
        <fullName evidence="2">Uncharacterized protein</fullName>
    </submittedName>
</protein>
<dbReference type="OrthoDB" id="10314759at2759"/>
<keyword evidence="3" id="KW-1185">Reference proteome</keyword>
<evidence type="ECO:0000313" key="3">
    <source>
        <dbReference type="Proteomes" id="UP000237105"/>
    </source>
</evidence>
<comment type="caution">
    <text evidence="2">The sequence shown here is derived from an EMBL/GenBank/DDBJ whole genome shotgun (WGS) entry which is preliminary data.</text>
</comment>
<organism evidence="2 3">
    <name type="scientific">Parasponia andersonii</name>
    <name type="common">Sponia andersonii</name>
    <dbReference type="NCBI Taxonomy" id="3476"/>
    <lineage>
        <taxon>Eukaryota</taxon>
        <taxon>Viridiplantae</taxon>
        <taxon>Streptophyta</taxon>
        <taxon>Embryophyta</taxon>
        <taxon>Tracheophyta</taxon>
        <taxon>Spermatophyta</taxon>
        <taxon>Magnoliopsida</taxon>
        <taxon>eudicotyledons</taxon>
        <taxon>Gunneridae</taxon>
        <taxon>Pentapetalae</taxon>
        <taxon>rosids</taxon>
        <taxon>fabids</taxon>
        <taxon>Rosales</taxon>
        <taxon>Cannabaceae</taxon>
        <taxon>Parasponia</taxon>
    </lineage>
</organism>
<dbReference type="EMBL" id="JXTB01000022">
    <property type="protein sequence ID" value="PON75707.1"/>
    <property type="molecule type" value="Genomic_DNA"/>
</dbReference>
<feature type="compositionally biased region" description="Acidic residues" evidence="1">
    <location>
        <begin position="115"/>
        <end position="125"/>
    </location>
</feature>
<dbReference type="Proteomes" id="UP000237105">
    <property type="component" value="Unassembled WGS sequence"/>
</dbReference>
<sequence length="125" mass="13796">MDKPAYCYTLPIWLSKIQMFLGIQPVLGIGRLSMSRLGAEYRRAQATAGSLHAVCLRSAEDCFGTDTLPSFSPIGSNRDLAHTTFGEYSPRLSNPMFIGDQQHISTKKPDVADLREEDNEESISG</sequence>
<evidence type="ECO:0000313" key="2">
    <source>
        <dbReference type="EMBL" id="PON75707.1"/>
    </source>
</evidence>
<evidence type="ECO:0000256" key="1">
    <source>
        <dbReference type="SAM" id="MobiDB-lite"/>
    </source>
</evidence>
<feature type="region of interest" description="Disordered" evidence="1">
    <location>
        <begin position="106"/>
        <end position="125"/>
    </location>
</feature>
<gene>
    <name evidence="2" type="ORF">PanWU01x14_039670</name>
</gene>